<name>A0A926Z863_9CYAN</name>
<reference evidence="1" key="2">
    <citation type="submission" date="2020-08" db="EMBL/GenBank/DDBJ databases">
        <authorList>
            <person name="Chen M."/>
            <person name="Teng W."/>
            <person name="Zhao L."/>
            <person name="Hu C."/>
            <person name="Zhou Y."/>
            <person name="Han B."/>
            <person name="Song L."/>
            <person name="Shu W."/>
        </authorList>
    </citation>
    <scope>NUCLEOTIDE SEQUENCE</scope>
    <source>
        <strain evidence="1">FACHB-1277</strain>
    </source>
</reference>
<accession>A0A926Z863</accession>
<dbReference type="AlphaFoldDB" id="A0A926Z863"/>
<organism evidence="1 2">
    <name type="scientific">Pseudanabaena cinerea FACHB-1277</name>
    <dbReference type="NCBI Taxonomy" id="2949581"/>
    <lineage>
        <taxon>Bacteria</taxon>
        <taxon>Bacillati</taxon>
        <taxon>Cyanobacteriota</taxon>
        <taxon>Cyanophyceae</taxon>
        <taxon>Pseudanabaenales</taxon>
        <taxon>Pseudanabaenaceae</taxon>
        <taxon>Pseudanabaena</taxon>
        <taxon>Pseudanabaena cinerea</taxon>
    </lineage>
</organism>
<gene>
    <name evidence="1" type="ORF">H6F44_11345</name>
</gene>
<evidence type="ECO:0000313" key="1">
    <source>
        <dbReference type="EMBL" id="MBD2150709.1"/>
    </source>
</evidence>
<keyword evidence="2" id="KW-1185">Reference proteome</keyword>
<proteinExistence type="predicted"/>
<evidence type="ECO:0000313" key="2">
    <source>
        <dbReference type="Proteomes" id="UP000631421"/>
    </source>
</evidence>
<protein>
    <submittedName>
        <fullName evidence="1">Uncharacterized protein</fullName>
    </submittedName>
</protein>
<comment type="caution">
    <text evidence="1">The sequence shown here is derived from an EMBL/GenBank/DDBJ whole genome shotgun (WGS) entry which is preliminary data.</text>
</comment>
<sequence length="153" mass="17862">MSIIDAINQLALDKVELRDRPYLLYTDKLSKTALSQLAFRYTGDRVSYRDDLIKRHTSNSKSGYLNLQMHISREVEAIKQICQNATKPIVLLEDLDVLLTYLHTRPNSPLNQFWRNLAATRQLACPIWILLPKTWATEMASKENLWDIRVKYL</sequence>
<dbReference type="Proteomes" id="UP000631421">
    <property type="component" value="Unassembled WGS sequence"/>
</dbReference>
<dbReference type="EMBL" id="JACJPY010000031">
    <property type="protein sequence ID" value="MBD2150709.1"/>
    <property type="molecule type" value="Genomic_DNA"/>
</dbReference>
<dbReference type="RefSeq" id="WP_190351067.1">
    <property type="nucleotide sequence ID" value="NZ_JACJPY010000031.1"/>
</dbReference>
<reference evidence="1" key="1">
    <citation type="journal article" date="2015" name="ISME J.">
        <title>Draft Genome Sequence of Streptomyces incarnatus NRRL8089, which Produces the Nucleoside Antibiotic Sinefungin.</title>
        <authorList>
            <person name="Oshima K."/>
            <person name="Hattori M."/>
            <person name="Shimizu H."/>
            <person name="Fukuda K."/>
            <person name="Nemoto M."/>
            <person name="Inagaki K."/>
            <person name="Tamura T."/>
        </authorList>
    </citation>
    <scope>NUCLEOTIDE SEQUENCE</scope>
    <source>
        <strain evidence="1">FACHB-1277</strain>
    </source>
</reference>